<reference evidence="2 3" key="1">
    <citation type="submission" date="2014-06" db="EMBL/GenBank/DDBJ databases">
        <title>Draft genome sequence of Paenibacillus sp. MSt1.</title>
        <authorList>
            <person name="Aw Y.K."/>
            <person name="Ong K.S."/>
            <person name="Gan H.M."/>
            <person name="Lee S.M."/>
        </authorList>
    </citation>
    <scope>NUCLEOTIDE SEQUENCE [LARGE SCALE GENOMIC DNA]</scope>
    <source>
        <strain evidence="2 3">MSt1</strain>
    </source>
</reference>
<feature type="signal peptide" evidence="1">
    <location>
        <begin position="1"/>
        <end position="23"/>
    </location>
</feature>
<keyword evidence="1" id="KW-0732">Signal</keyword>
<dbReference type="Proteomes" id="UP000028123">
    <property type="component" value="Unassembled WGS sequence"/>
</dbReference>
<dbReference type="AlphaFoldDB" id="A0A081P895"/>
<dbReference type="EMBL" id="JNVM01000005">
    <property type="protein sequence ID" value="KEQ26918.1"/>
    <property type="molecule type" value="Genomic_DNA"/>
</dbReference>
<evidence type="ECO:0000313" key="2">
    <source>
        <dbReference type="EMBL" id="KEQ26918.1"/>
    </source>
</evidence>
<sequence>MKKLFATLSLVVVLAMSFQPASAKDTLQSNPTKGCYDDLESYQYKVVETNYEEGFKRIKIEGKEAERFIQNSNMEKPPEHAEIGRVFLKLPLTEQKPSTIASTLTTRVPRPSKYEGLFYCHRNFLKLYSSIVNSEFNLHLKEDLFYV</sequence>
<keyword evidence="3" id="KW-1185">Reference proteome</keyword>
<evidence type="ECO:0000313" key="3">
    <source>
        <dbReference type="Proteomes" id="UP000028123"/>
    </source>
</evidence>
<proteinExistence type="predicted"/>
<dbReference type="RefSeq" id="WP_036678295.1">
    <property type="nucleotide sequence ID" value="NZ_JNVM01000005.1"/>
</dbReference>
<evidence type="ECO:0000256" key="1">
    <source>
        <dbReference type="SAM" id="SignalP"/>
    </source>
</evidence>
<dbReference type="OrthoDB" id="2651377at2"/>
<comment type="caution">
    <text evidence="2">The sequence shown here is derived from an EMBL/GenBank/DDBJ whole genome shotgun (WGS) entry which is preliminary data.</text>
</comment>
<protein>
    <submittedName>
        <fullName evidence="2">Uncharacterized protein</fullName>
    </submittedName>
</protein>
<name>A0A081P895_9BACL</name>
<accession>A0A081P895</accession>
<gene>
    <name evidence="2" type="ORF">ET33_29740</name>
</gene>
<feature type="chain" id="PRO_5001761436" evidence="1">
    <location>
        <begin position="24"/>
        <end position="147"/>
    </location>
</feature>
<organism evidence="2 3">
    <name type="scientific">Paenibacillus tyrfis</name>
    <dbReference type="NCBI Taxonomy" id="1501230"/>
    <lineage>
        <taxon>Bacteria</taxon>
        <taxon>Bacillati</taxon>
        <taxon>Bacillota</taxon>
        <taxon>Bacilli</taxon>
        <taxon>Bacillales</taxon>
        <taxon>Paenibacillaceae</taxon>
        <taxon>Paenibacillus</taxon>
    </lineage>
</organism>